<evidence type="ECO:0000313" key="2">
    <source>
        <dbReference type="Proteomes" id="UP000826212"/>
    </source>
</evidence>
<name>A0AC61NR35_9BACT</name>
<accession>A0AC61NR35</accession>
<reference evidence="1" key="1">
    <citation type="submission" date="2021-08" db="EMBL/GenBank/DDBJ databases">
        <title>Novel anaerobic bacterium isolated from sea squirt in East Sea, Republic of Korea.</title>
        <authorList>
            <person name="Nguyen T.H."/>
            <person name="Li Z."/>
            <person name="Lee Y.-J."/>
            <person name="Ko J."/>
            <person name="Kim S.-G."/>
        </authorList>
    </citation>
    <scope>NUCLEOTIDE SEQUENCE</scope>
    <source>
        <strain evidence="1">KCTC 25031</strain>
    </source>
</reference>
<protein>
    <submittedName>
        <fullName evidence="1">YciI family protein</fullName>
    </submittedName>
</protein>
<proteinExistence type="predicted"/>
<dbReference type="Proteomes" id="UP000826212">
    <property type="component" value="Chromosome"/>
</dbReference>
<gene>
    <name evidence="1" type="ORF">K4L44_00730</name>
</gene>
<keyword evidence="2" id="KW-1185">Reference proteome</keyword>
<dbReference type="EMBL" id="CP081303">
    <property type="protein sequence ID" value="QZE14424.1"/>
    <property type="molecule type" value="Genomic_DNA"/>
</dbReference>
<evidence type="ECO:0000313" key="1">
    <source>
        <dbReference type="EMBL" id="QZE14424.1"/>
    </source>
</evidence>
<organism evidence="1 2">
    <name type="scientific">Halosquirtibacter laminarini</name>
    <dbReference type="NCBI Taxonomy" id="3374600"/>
    <lineage>
        <taxon>Bacteria</taxon>
        <taxon>Pseudomonadati</taxon>
        <taxon>Bacteroidota</taxon>
        <taxon>Bacteroidia</taxon>
        <taxon>Marinilabiliales</taxon>
        <taxon>Prolixibacteraceae</taxon>
        <taxon>Halosquirtibacter</taxon>
    </lineage>
</organism>
<sequence>MYIISLKYTVALNKIEEHLEEHVEYLKKNYKAKHFIASGRKVPRDGGIILATIKSRETLDKIIKEDPFYIHQLADYHITEFIPSMTSDKLTSLKE</sequence>